<evidence type="ECO:0000313" key="1">
    <source>
        <dbReference type="EMBL" id="NIH96685.1"/>
    </source>
</evidence>
<sequence>MPLVHVEHFRGRAAFDLGVGADGADTTDTGEDLLPDAVFLVAAVEPVGDRTQVVFVLTDIGIEQQQRNSAHLGHPDVSGQVRTLGQREIDQHRFAVSAGQQPKWQTLWIQRGIGLVLPAVGGQRLTEVPGPVVQTDTDQGQTQIGCGFQVITGEDTQATRVVRQDLGDAELHGEISDPAGQPVPGGLSLLIPQRPGQIGVQVLRQLVDAFQETAVERQLVQAFRIDPAQQGDGILPDPLPQLGVDRREQVLGRLVPGPSQVVGQPLKRAEAVG</sequence>
<organism evidence="1 2">
    <name type="scientific">Mycolicibacterium fluoranthenivorans</name>
    <dbReference type="NCBI Taxonomy" id="258505"/>
    <lineage>
        <taxon>Bacteria</taxon>
        <taxon>Bacillati</taxon>
        <taxon>Actinomycetota</taxon>
        <taxon>Actinomycetes</taxon>
        <taxon>Mycobacteriales</taxon>
        <taxon>Mycobacteriaceae</taxon>
        <taxon>Mycolicibacterium</taxon>
    </lineage>
</organism>
<accession>A0A7X5ZE39</accession>
<gene>
    <name evidence="1" type="ORF">FHU31_003675</name>
</gene>
<evidence type="ECO:0000313" key="2">
    <source>
        <dbReference type="Proteomes" id="UP000547444"/>
    </source>
</evidence>
<keyword evidence="2" id="KW-1185">Reference proteome</keyword>
<dbReference type="Proteomes" id="UP000547444">
    <property type="component" value="Unassembled WGS sequence"/>
</dbReference>
<reference evidence="1 2" key="1">
    <citation type="submission" date="2020-03" db="EMBL/GenBank/DDBJ databases">
        <title>Sequencing the genomes of 1000 actinobacteria strains.</title>
        <authorList>
            <person name="Klenk H.-P."/>
        </authorList>
    </citation>
    <scope>NUCLEOTIDE SEQUENCE [LARGE SCALE GENOMIC DNA]</scope>
    <source>
        <strain evidence="1 2">DSM 44556</strain>
    </source>
</reference>
<name>A0A7X5ZE39_9MYCO</name>
<protein>
    <submittedName>
        <fullName evidence="1">Uncharacterized protein</fullName>
    </submittedName>
</protein>
<comment type="caution">
    <text evidence="1">The sequence shown here is derived from an EMBL/GenBank/DDBJ whole genome shotgun (WGS) entry which is preliminary data.</text>
</comment>
<dbReference type="AlphaFoldDB" id="A0A7X5ZE39"/>
<proteinExistence type="predicted"/>
<dbReference type="EMBL" id="JAANOW010000002">
    <property type="protein sequence ID" value="NIH96685.1"/>
    <property type="molecule type" value="Genomic_DNA"/>
</dbReference>